<organism evidence="4 6">
    <name type="scientific">Synchytrium endobioticum</name>
    <dbReference type="NCBI Taxonomy" id="286115"/>
    <lineage>
        <taxon>Eukaryota</taxon>
        <taxon>Fungi</taxon>
        <taxon>Fungi incertae sedis</taxon>
        <taxon>Chytridiomycota</taxon>
        <taxon>Chytridiomycota incertae sedis</taxon>
        <taxon>Chytridiomycetes</taxon>
        <taxon>Synchytriales</taxon>
        <taxon>Synchytriaceae</taxon>
        <taxon>Synchytrium</taxon>
    </lineage>
</organism>
<dbReference type="OrthoDB" id="2126185at2759"/>
<evidence type="ECO:0000256" key="1">
    <source>
        <dbReference type="SAM" id="MobiDB-lite"/>
    </source>
</evidence>
<comment type="caution">
    <text evidence="4">The sequence shown here is derived from an EMBL/GenBank/DDBJ whole genome shotgun (WGS) entry which is preliminary data.</text>
</comment>
<feature type="transmembrane region" description="Helical" evidence="2">
    <location>
        <begin position="219"/>
        <end position="238"/>
    </location>
</feature>
<accession>A0A507DAT9</accession>
<evidence type="ECO:0000256" key="2">
    <source>
        <dbReference type="SAM" id="Phobius"/>
    </source>
</evidence>
<gene>
    <name evidence="4" type="ORF">SeLEV6574_g01956</name>
    <name evidence="3" type="ORF">SeMB42_g04481</name>
</gene>
<feature type="transmembrane region" description="Helical" evidence="2">
    <location>
        <begin position="310"/>
        <end position="330"/>
    </location>
</feature>
<proteinExistence type="predicted"/>
<keyword evidence="2" id="KW-0812">Transmembrane</keyword>
<name>A0A507DAT9_9FUNG</name>
<keyword evidence="2" id="KW-0472">Membrane</keyword>
<keyword evidence="5" id="KW-1185">Reference proteome</keyword>
<sequence>MAGNTVPPTALSLTFLSFGLYFGILLLSLCISLSRAMSLPMTTLSVVYLLLASLSANVTWHHIIAWMQSLLQEYRESTGGTVVQWMQRVDIFDAAYVLVSDSIDKWWWSSQHLLFAVSLIIFFWREGVHRAQPYTYSGSTEPLASQATKKRANKSDGITIPPPPSPEHQPFMMWFANTLTFVILGFFGAISTTFALFLIQHNPNQEAYTPKIKGIRPSALLNIMVLASAASIGITPFLKPGTSYFYWNLRLFHLFLLAPIMVVAGRNFTIVLKSPRAPHSTNYEAPESPKGAKPSSISKNVDFKWEFQHLYILVSQASLLSHILLTMAYLTSHKGLYGLRRAILGNSCQTSITADYFFSMAIAMVFMISETYSSTFPCFMAVREKEMSKKLERGKGK</sequence>
<evidence type="ECO:0000313" key="4">
    <source>
        <dbReference type="EMBL" id="TPX48596.1"/>
    </source>
</evidence>
<feature type="transmembrane region" description="Helical" evidence="2">
    <location>
        <begin position="46"/>
        <end position="67"/>
    </location>
</feature>
<evidence type="ECO:0000313" key="6">
    <source>
        <dbReference type="Proteomes" id="UP000320475"/>
    </source>
</evidence>
<feature type="transmembrane region" description="Helical" evidence="2">
    <location>
        <begin position="244"/>
        <end position="264"/>
    </location>
</feature>
<dbReference type="VEuPathDB" id="FungiDB:SeMB42_g04481"/>
<dbReference type="Proteomes" id="UP000320475">
    <property type="component" value="Unassembled WGS sequence"/>
</dbReference>
<feature type="transmembrane region" description="Helical" evidence="2">
    <location>
        <begin position="356"/>
        <end position="382"/>
    </location>
</feature>
<reference evidence="5 6" key="1">
    <citation type="journal article" date="2019" name="Sci. Rep.">
        <title>Comparative genomics of chytrid fungi reveal insights into the obligate biotrophic and pathogenic lifestyle of Synchytrium endobioticum.</title>
        <authorList>
            <person name="van de Vossenberg B.T.L.H."/>
            <person name="Warris S."/>
            <person name="Nguyen H.D.T."/>
            <person name="van Gent-Pelzer M.P.E."/>
            <person name="Joly D.L."/>
            <person name="van de Geest H.C."/>
            <person name="Bonants P.J.M."/>
            <person name="Smith D.S."/>
            <person name="Levesque C.A."/>
            <person name="van der Lee T.A.J."/>
        </authorList>
    </citation>
    <scope>NUCLEOTIDE SEQUENCE [LARGE SCALE GENOMIC DNA]</scope>
    <source>
        <strain evidence="4 6">LEV6574</strain>
        <strain evidence="3 5">MB42</strain>
    </source>
</reference>
<dbReference type="Proteomes" id="UP000317494">
    <property type="component" value="Unassembled WGS sequence"/>
</dbReference>
<evidence type="ECO:0000313" key="5">
    <source>
        <dbReference type="Proteomes" id="UP000317494"/>
    </source>
</evidence>
<keyword evidence="2" id="KW-1133">Transmembrane helix</keyword>
<feature type="transmembrane region" description="Helical" evidence="2">
    <location>
        <begin position="12"/>
        <end position="34"/>
    </location>
</feature>
<feature type="region of interest" description="Disordered" evidence="1">
    <location>
        <begin position="139"/>
        <end position="161"/>
    </location>
</feature>
<dbReference type="EMBL" id="QEAN01000183">
    <property type="protein sequence ID" value="TPX43984.1"/>
    <property type="molecule type" value="Genomic_DNA"/>
</dbReference>
<dbReference type="EMBL" id="QEAM01000049">
    <property type="protein sequence ID" value="TPX48596.1"/>
    <property type="molecule type" value="Genomic_DNA"/>
</dbReference>
<dbReference type="AlphaFoldDB" id="A0A507DAT9"/>
<protein>
    <submittedName>
        <fullName evidence="4">Uncharacterized protein</fullName>
    </submittedName>
</protein>
<evidence type="ECO:0000313" key="3">
    <source>
        <dbReference type="EMBL" id="TPX43984.1"/>
    </source>
</evidence>
<feature type="transmembrane region" description="Helical" evidence="2">
    <location>
        <begin position="171"/>
        <end position="199"/>
    </location>
</feature>